<organism evidence="1 2">
    <name type="scientific">Ambispora gerdemannii</name>
    <dbReference type="NCBI Taxonomy" id="144530"/>
    <lineage>
        <taxon>Eukaryota</taxon>
        <taxon>Fungi</taxon>
        <taxon>Fungi incertae sedis</taxon>
        <taxon>Mucoromycota</taxon>
        <taxon>Glomeromycotina</taxon>
        <taxon>Glomeromycetes</taxon>
        <taxon>Archaeosporales</taxon>
        <taxon>Ambisporaceae</taxon>
        <taxon>Ambispora</taxon>
    </lineage>
</organism>
<feature type="non-terminal residue" evidence="1">
    <location>
        <position position="149"/>
    </location>
</feature>
<protein>
    <submittedName>
        <fullName evidence="1">2827_t:CDS:1</fullName>
    </submittedName>
</protein>
<proteinExistence type="predicted"/>
<dbReference type="AlphaFoldDB" id="A0A9N9E486"/>
<reference evidence="1" key="1">
    <citation type="submission" date="2021-06" db="EMBL/GenBank/DDBJ databases">
        <authorList>
            <person name="Kallberg Y."/>
            <person name="Tangrot J."/>
            <person name="Rosling A."/>
        </authorList>
    </citation>
    <scope>NUCLEOTIDE SEQUENCE</scope>
    <source>
        <strain evidence="1">MT106</strain>
    </source>
</reference>
<evidence type="ECO:0000313" key="1">
    <source>
        <dbReference type="EMBL" id="CAG8660171.1"/>
    </source>
</evidence>
<keyword evidence="2" id="KW-1185">Reference proteome</keyword>
<sequence>MVSLSEKRETNCTDAEWDEYVEMPQVHTNEIPSEWMDRIWSCLQYFRKNDLLPTESKKYLEARKEIKYWSEVNEFWISYSPEIGIAICFSCNQLVYTGKRIKNIENYNHIGMKRHWASHCTGNAYCKVNYDEYLLKIEQKSISGYIYDN</sequence>
<gene>
    <name evidence="1" type="ORF">AGERDE_LOCUS11772</name>
</gene>
<dbReference type="Proteomes" id="UP000789831">
    <property type="component" value="Unassembled WGS sequence"/>
</dbReference>
<accession>A0A9N9E486</accession>
<comment type="caution">
    <text evidence="1">The sequence shown here is derived from an EMBL/GenBank/DDBJ whole genome shotgun (WGS) entry which is preliminary data.</text>
</comment>
<feature type="non-terminal residue" evidence="1">
    <location>
        <position position="1"/>
    </location>
</feature>
<evidence type="ECO:0000313" key="2">
    <source>
        <dbReference type="Proteomes" id="UP000789831"/>
    </source>
</evidence>
<dbReference type="OrthoDB" id="2356848at2759"/>
<name>A0A9N9E486_9GLOM</name>
<dbReference type="EMBL" id="CAJVPL010005736">
    <property type="protein sequence ID" value="CAG8660171.1"/>
    <property type="molecule type" value="Genomic_DNA"/>
</dbReference>